<feature type="coiled-coil region" evidence="1">
    <location>
        <begin position="26"/>
        <end position="60"/>
    </location>
</feature>
<keyword evidence="2" id="KW-0472">Membrane</keyword>
<gene>
    <name evidence="3" type="ORF">QQS35_09230</name>
</gene>
<comment type="caution">
    <text evidence="3">The sequence shown here is derived from an EMBL/GenBank/DDBJ whole genome shotgun (WGS) entry which is preliminary data.</text>
</comment>
<organism evidence="3 4">
    <name type="scientific">Aquibacillus rhizosphaerae</name>
    <dbReference type="NCBI Taxonomy" id="3051431"/>
    <lineage>
        <taxon>Bacteria</taxon>
        <taxon>Bacillati</taxon>
        <taxon>Bacillota</taxon>
        <taxon>Bacilli</taxon>
        <taxon>Bacillales</taxon>
        <taxon>Bacillaceae</taxon>
        <taxon>Aquibacillus</taxon>
    </lineage>
</organism>
<accession>A0ABT7L440</accession>
<dbReference type="RefSeq" id="WP_285931729.1">
    <property type="nucleotide sequence ID" value="NZ_JASTZU010000032.1"/>
</dbReference>
<keyword evidence="2" id="KW-1133">Transmembrane helix</keyword>
<name>A0ABT7L440_9BACI</name>
<keyword evidence="1" id="KW-0175">Coiled coil</keyword>
<dbReference type="Proteomes" id="UP001235343">
    <property type="component" value="Unassembled WGS sequence"/>
</dbReference>
<keyword evidence="2" id="KW-0812">Transmembrane</keyword>
<evidence type="ECO:0000256" key="2">
    <source>
        <dbReference type="SAM" id="Phobius"/>
    </source>
</evidence>
<reference evidence="3 4" key="1">
    <citation type="submission" date="2023-06" db="EMBL/GenBank/DDBJ databases">
        <title>Aquibacillus rhizosphaerae LR5S19.</title>
        <authorList>
            <person name="Sun J.-Q."/>
        </authorList>
    </citation>
    <scope>NUCLEOTIDE SEQUENCE [LARGE SCALE GENOMIC DNA]</scope>
    <source>
        <strain evidence="3 4">LR5S19</strain>
    </source>
</reference>
<proteinExistence type="predicted"/>
<dbReference type="EMBL" id="JASTZU010000032">
    <property type="protein sequence ID" value="MDL4840628.1"/>
    <property type="molecule type" value="Genomic_DNA"/>
</dbReference>
<feature type="transmembrane region" description="Helical" evidence="2">
    <location>
        <begin position="6"/>
        <end position="27"/>
    </location>
</feature>
<sequence length="61" mass="6826">MEFILLLGLGVALSIITLISITLMVAIRATEPKEDLKNKVNNLEKEVNDLKNKRMSNKDEG</sequence>
<evidence type="ECO:0000313" key="4">
    <source>
        <dbReference type="Proteomes" id="UP001235343"/>
    </source>
</evidence>
<keyword evidence="4" id="KW-1185">Reference proteome</keyword>
<evidence type="ECO:0000313" key="3">
    <source>
        <dbReference type="EMBL" id="MDL4840628.1"/>
    </source>
</evidence>
<evidence type="ECO:0008006" key="5">
    <source>
        <dbReference type="Google" id="ProtNLM"/>
    </source>
</evidence>
<protein>
    <recommendedName>
        <fullName evidence="5">DUF4083 domain-containing protein</fullName>
    </recommendedName>
</protein>
<evidence type="ECO:0000256" key="1">
    <source>
        <dbReference type="SAM" id="Coils"/>
    </source>
</evidence>